<keyword evidence="2" id="KW-1185">Reference proteome</keyword>
<dbReference type="EMBL" id="CP000529">
    <property type="protein sequence ID" value="ABM38603.1"/>
    <property type="molecule type" value="Genomic_DNA"/>
</dbReference>
<proteinExistence type="predicted"/>
<sequence length="245" mass="24751">MASSTIVNVNGNFSDAAMPLLPRDGLINPGSKFLFDFADSYCNNGNIAGALPNGAVFKNLVDGAPNAINGGTTTTLAAAGGLVFAGTSNGATFLNLGLTYDLSALNAEFLVIGWAKVAANVGNNRGLIGLGTSVSAYQYSLESNSGGTTLGNAPNTGAVMQVAYTRSPAGVSKVFAIGAPVSINGSAATTLADYSASPTRVGVSPSSIAMIGTIYRVYLENLTISGASAAEQVLYDWVANAGRFT</sequence>
<dbReference type="AlphaFoldDB" id="A1VSH5"/>
<dbReference type="KEGG" id="pna:Pnap_3305"/>
<name>A1VSH5_POLNA</name>
<dbReference type="Proteomes" id="UP000000644">
    <property type="component" value="Chromosome"/>
</dbReference>
<dbReference type="STRING" id="365044.Pnap_3305"/>
<organism evidence="1 2">
    <name type="scientific">Polaromonas naphthalenivorans (strain CJ2)</name>
    <dbReference type="NCBI Taxonomy" id="365044"/>
    <lineage>
        <taxon>Bacteria</taxon>
        <taxon>Pseudomonadati</taxon>
        <taxon>Pseudomonadota</taxon>
        <taxon>Betaproteobacteria</taxon>
        <taxon>Burkholderiales</taxon>
        <taxon>Comamonadaceae</taxon>
        <taxon>Polaromonas</taxon>
    </lineage>
</organism>
<gene>
    <name evidence="1" type="ordered locus">Pnap_3305</name>
</gene>
<evidence type="ECO:0000313" key="2">
    <source>
        <dbReference type="Proteomes" id="UP000000644"/>
    </source>
</evidence>
<dbReference type="HOGENOM" id="CLU_1132803_0_0_4"/>
<dbReference type="RefSeq" id="WP_011802674.1">
    <property type="nucleotide sequence ID" value="NC_008781.1"/>
</dbReference>
<dbReference type="OrthoDB" id="9921792at2"/>
<reference evidence="2" key="1">
    <citation type="journal article" date="2009" name="Environ. Microbiol.">
        <title>The genome of Polaromonas naphthalenivorans strain CJ2, isolated from coal tar-contaminated sediment, reveals physiological and metabolic versatility and evolution through extensive horizontal gene transfer.</title>
        <authorList>
            <person name="Yagi J.M."/>
            <person name="Sims D."/>
            <person name="Brettin T."/>
            <person name="Bruce D."/>
            <person name="Madsen E.L."/>
        </authorList>
    </citation>
    <scope>NUCLEOTIDE SEQUENCE [LARGE SCALE GENOMIC DNA]</scope>
    <source>
        <strain evidence="2">CJ2</strain>
    </source>
</reference>
<evidence type="ECO:0000313" key="1">
    <source>
        <dbReference type="EMBL" id="ABM38603.1"/>
    </source>
</evidence>
<accession>A1VSH5</accession>
<protein>
    <submittedName>
        <fullName evidence="1">Uncharacterized protein</fullName>
    </submittedName>
</protein>